<dbReference type="EC" id="1.1.1.287" evidence="6"/>
<dbReference type="GO" id="GO:0033709">
    <property type="term" value="F:D-arabinitol dehydrogenase (NADP+) activity"/>
    <property type="evidence" value="ECO:0007669"/>
    <property type="project" value="UniProtKB-EC"/>
</dbReference>
<evidence type="ECO:0000256" key="3">
    <source>
        <dbReference type="ARBA" id="ARBA00023002"/>
    </source>
</evidence>
<dbReference type="InterPro" id="IPR050129">
    <property type="entry name" value="Zn_alcohol_dh"/>
</dbReference>
<dbReference type="InterPro" id="IPR020843">
    <property type="entry name" value="ER"/>
</dbReference>
<dbReference type="GO" id="GO:0008270">
    <property type="term" value="F:zinc ion binding"/>
    <property type="evidence" value="ECO:0007669"/>
    <property type="project" value="InterPro"/>
</dbReference>
<dbReference type="PROSITE" id="PS00059">
    <property type="entry name" value="ADH_ZINC"/>
    <property type="match status" value="1"/>
</dbReference>
<dbReference type="InterPro" id="IPR002328">
    <property type="entry name" value="ADH_Zn_CS"/>
</dbReference>
<evidence type="ECO:0000256" key="1">
    <source>
        <dbReference type="ARBA" id="ARBA00022723"/>
    </source>
</evidence>
<keyword evidence="3 6" id="KW-0560">Oxidoreductase</keyword>
<comment type="similarity">
    <text evidence="4">Belongs to the zinc-containing alcohol dehydrogenase family.</text>
</comment>
<dbReference type="Pfam" id="PF08240">
    <property type="entry name" value="ADH_N"/>
    <property type="match status" value="1"/>
</dbReference>
<dbReference type="Pfam" id="PF00107">
    <property type="entry name" value="ADH_zinc_N"/>
    <property type="match status" value="1"/>
</dbReference>
<dbReference type="AlphaFoldDB" id="A0A212KEA2"/>
<keyword evidence="1 4" id="KW-0479">Metal-binding</keyword>
<evidence type="ECO:0000256" key="4">
    <source>
        <dbReference type="RuleBase" id="RU361277"/>
    </source>
</evidence>
<dbReference type="InterPro" id="IPR011032">
    <property type="entry name" value="GroES-like_sf"/>
</dbReference>
<dbReference type="InterPro" id="IPR013149">
    <property type="entry name" value="ADH-like_C"/>
</dbReference>
<dbReference type="PANTHER" id="PTHR43401">
    <property type="entry name" value="L-THREONINE 3-DEHYDROGENASE"/>
    <property type="match status" value="1"/>
</dbReference>
<organism evidence="6">
    <name type="scientific">uncultured Eubacteriales bacterium</name>
    <dbReference type="NCBI Taxonomy" id="172733"/>
    <lineage>
        <taxon>Bacteria</taxon>
        <taxon>Bacillati</taxon>
        <taxon>Bacillota</taxon>
        <taxon>Clostridia</taxon>
        <taxon>Eubacteriales</taxon>
        <taxon>environmental samples</taxon>
    </lineage>
</organism>
<evidence type="ECO:0000313" key="6">
    <source>
        <dbReference type="EMBL" id="SBW10009.1"/>
    </source>
</evidence>
<evidence type="ECO:0000256" key="2">
    <source>
        <dbReference type="ARBA" id="ARBA00022833"/>
    </source>
</evidence>
<reference evidence="6" key="1">
    <citation type="submission" date="2016-04" db="EMBL/GenBank/DDBJ databases">
        <authorList>
            <person name="Evans L.H."/>
            <person name="Alamgir A."/>
            <person name="Owens N."/>
            <person name="Weber N.D."/>
            <person name="Virtaneva K."/>
            <person name="Barbian K."/>
            <person name="Babar A."/>
            <person name="Rosenke K."/>
        </authorList>
    </citation>
    <scope>NUCLEOTIDE SEQUENCE</scope>
    <source>
        <strain evidence="6">86</strain>
    </source>
</reference>
<dbReference type="Gene3D" id="3.40.50.720">
    <property type="entry name" value="NAD(P)-binding Rossmann-like Domain"/>
    <property type="match status" value="1"/>
</dbReference>
<comment type="cofactor">
    <cofactor evidence="4">
        <name>Zn(2+)</name>
        <dbReference type="ChEBI" id="CHEBI:29105"/>
    </cofactor>
</comment>
<dbReference type="SUPFAM" id="SSF51735">
    <property type="entry name" value="NAD(P)-binding Rossmann-fold domains"/>
    <property type="match status" value="1"/>
</dbReference>
<evidence type="ECO:0000259" key="5">
    <source>
        <dbReference type="SMART" id="SM00829"/>
    </source>
</evidence>
<accession>A0A212KEA2</accession>
<dbReference type="CDD" id="cd08234">
    <property type="entry name" value="threonine_DH_like"/>
    <property type="match status" value="1"/>
</dbReference>
<dbReference type="EMBL" id="FLUN01000001">
    <property type="protein sequence ID" value="SBW10009.1"/>
    <property type="molecule type" value="Genomic_DNA"/>
</dbReference>
<sequence>MKAIQYSAARTFSVVEVEKPVPAPHQVVIRVKACGICKTDLSIHDGSFLAQFPLINGHEFAGVIDSVGSAVTEWKPGDRVTADNTELCGYCDACRADKPLYCENFDSHGCNMSGGFAEYVLINHDKVFPISDKLSFEQATFTEPTACAVHGVDRIAPRFGDSVLMFGAGPTGIILAQLLRRAGAGRMVIADPHADKLDILRKYGFEDLVVIDKADPAKHTAEIKRLQPKGFDIVIEATGSAGVFERCFDFVHMGSKIVAYGVCAADAKVSVSPYDIFSQEYTILGSFAQTHCFGRALEYLESGVVQVDELISHRLPLEGYGEGLKLIMGKKAKKIIINP</sequence>
<dbReference type="Gene3D" id="3.90.180.10">
    <property type="entry name" value="Medium-chain alcohol dehydrogenases, catalytic domain"/>
    <property type="match status" value="1"/>
</dbReference>
<dbReference type="InterPro" id="IPR036291">
    <property type="entry name" value="NAD(P)-bd_dom_sf"/>
</dbReference>
<dbReference type="SUPFAM" id="SSF50129">
    <property type="entry name" value="GroES-like"/>
    <property type="match status" value="1"/>
</dbReference>
<dbReference type="PANTHER" id="PTHR43401:SF2">
    <property type="entry name" value="L-THREONINE 3-DEHYDROGENASE"/>
    <property type="match status" value="1"/>
</dbReference>
<dbReference type="SMART" id="SM00829">
    <property type="entry name" value="PKS_ER"/>
    <property type="match status" value="1"/>
</dbReference>
<name>A0A212KEA2_9FIRM</name>
<proteinExistence type="inferred from homology"/>
<gene>
    <name evidence="6" type="primary">ARD</name>
    <name evidence="6" type="ORF">KL86CLO1_12809</name>
</gene>
<protein>
    <submittedName>
        <fullName evidence="6">D-arabinitol dehydrogenase 1</fullName>
        <ecNumber evidence="6">1.1.1.287</ecNumber>
    </submittedName>
</protein>
<dbReference type="InterPro" id="IPR013154">
    <property type="entry name" value="ADH-like_N"/>
</dbReference>
<keyword evidence="2 4" id="KW-0862">Zinc</keyword>
<feature type="domain" description="Enoyl reductase (ER)" evidence="5">
    <location>
        <begin position="7"/>
        <end position="337"/>
    </location>
</feature>